<evidence type="ECO:0000256" key="1">
    <source>
        <dbReference type="SAM" id="MobiDB-lite"/>
    </source>
</evidence>
<dbReference type="EMBL" id="JNVN01002607">
    <property type="protein sequence ID" value="KHJ31772.1"/>
    <property type="molecule type" value="Genomic_DNA"/>
</dbReference>
<proteinExistence type="predicted"/>
<accession>A0A0B1NZI0</accession>
<feature type="region of interest" description="Disordered" evidence="1">
    <location>
        <begin position="145"/>
        <end position="176"/>
    </location>
</feature>
<feature type="compositionally biased region" description="Polar residues" evidence="1">
    <location>
        <begin position="155"/>
        <end position="167"/>
    </location>
</feature>
<evidence type="ECO:0000313" key="2">
    <source>
        <dbReference type="EMBL" id="KHJ31772.1"/>
    </source>
</evidence>
<sequence>MYLILNYLSIYVNETPVKSESSPSRGTGVNTQYALHVWDSQEGSHNPSLQDLPFITAGLNRLRFYITLPSAPIFTKPRSIGPESIERNKSDIANVFLPQELTVIIATRQRREHCKLATFTEEVEKQEVVATRAYLKLAIANFAAADSSPPPPHVSPQTRPSKVNGNESSKRKNPNLGTSKEVELLNIIKNNDKSWATVAHKGVQKARVAQNINIHEMIRNKESQRVPHKDNSATLVPDKKLSVRLPQDYEWQKLSLDGIREVVVKKLLISPSLIGKIKPDHSGFALSPCNIEAYETILKAGNSLFLSGAKLNLLLAGFPFHFPLYHRIFAWKKVRLMEYQAVLRAKAAEELAAFSETKILNVTSSQISEINSSADITHATLAESSTCVASRL</sequence>
<comment type="caution">
    <text evidence="2">The sequence shown here is derived from an EMBL/GenBank/DDBJ whole genome shotgun (WGS) entry which is preliminary data.</text>
</comment>
<dbReference type="AlphaFoldDB" id="A0A0B1NZI0"/>
<reference evidence="2 3" key="1">
    <citation type="journal article" date="2014" name="BMC Genomics">
        <title>Adaptive genomic structural variation in the grape powdery mildew pathogen, Erysiphe necator.</title>
        <authorList>
            <person name="Jones L."/>
            <person name="Riaz S."/>
            <person name="Morales-Cruz A."/>
            <person name="Amrine K.C."/>
            <person name="McGuire B."/>
            <person name="Gubler W.D."/>
            <person name="Walker M.A."/>
            <person name="Cantu D."/>
        </authorList>
    </citation>
    <scope>NUCLEOTIDE SEQUENCE [LARGE SCALE GENOMIC DNA]</scope>
    <source>
        <strain evidence="3">c</strain>
    </source>
</reference>
<dbReference type="HOGENOM" id="CLU_018153_3_3_1"/>
<organism evidence="2 3">
    <name type="scientific">Uncinula necator</name>
    <name type="common">Grape powdery mildew</name>
    <dbReference type="NCBI Taxonomy" id="52586"/>
    <lineage>
        <taxon>Eukaryota</taxon>
        <taxon>Fungi</taxon>
        <taxon>Dikarya</taxon>
        <taxon>Ascomycota</taxon>
        <taxon>Pezizomycotina</taxon>
        <taxon>Leotiomycetes</taxon>
        <taxon>Erysiphales</taxon>
        <taxon>Erysiphaceae</taxon>
        <taxon>Erysiphe</taxon>
    </lineage>
</organism>
<evidence type="ECO:0000313" key="3">
    <source>
        <dbReference type="Proteomes" id="UP000030854"/>
    </source>
</evidence>
<dbReference type="Proteomes" id="UP000030854">
    <property type="component" value="Unassembled WGS sequence"/>
</dbReference>
<keyword evidence="3" id="KW-1185">Reference proteome</keyword>
<gene>
    <name evidence="2" type="ORF">EV44_g6055</name>
</gene>
<name>A0A0B1NZI0_UNCNE</name>
<protein>
    <submittedName>
        <fullName evidence="2">Putative eka-like protein</fullName>
    </submittedName>
</protein>